<dbReference type="InterPro" id="IPR003018">
    <property type="entry name" value="GAF"/>
</dbReference>
<dbReference type="Gene3D" id="3.30.450.40">
    <property type="match status" value="1"/>
</dbReference>
<comment type="caution">
    <text evidence="2">The sequence shown here is derived from an EMBL/GenBank/DDBJ whole genome shotgun (WGS) entry which is preliminary data.</text>
</comment>
<dbReference type="Proteomes" id="UP000178735">
    <property type="component" value="Unassembled WGS sequence"/>
</dbReference>
<dbReference type="SMART" id="SM00240">
    <property type="entry name" value="FHA"/>
    <property type="match status" value="1"/>
</dbReference>
<evidence type="ECO:0000313" key="3">
    <source>
        <dbReference type="Proteomes" id="UP000178735"/>
    </source>
</evidence>
<dbReference type="Gene3D" id="2.60.200.20">
    <property type="match status" value="1"/>
</dbReference>
<proteinExistence type="predicted"/>
<dbReference type="InterPro" id="IPR000253">
    <property type="entry name" value="FHA_dom"/>
</dbReference>
<dbReference type="SUPFAM" id="SSF48371">
    <property type="entry name" value="ARM repeat"/>
    <property type="match status" value="1"/>
</dbReference>
<dbReference type="InterPro" id="IPR016024">
    <property type="entry name" value="ARM-type_fold"/>
</dbReference>
<feature type="domain" description="FHA" evidence="1">
    <location>
        <begin position="22"/>
        <end position="71"/>
    </location>
</feature>
<protein>
    <recommendedName>
        <fullName evidence="1">FHA domain-containing protein</fullName>
    </recommendedName>
</protein>
<dbReference type="Gene3D" id="1.25.10.10">
    <property type="entry name" value="Leucine-rich Repeat Variant"/>
    <property type="match status" value="1"/>
</dbReference>
<dbReference type="InterPro" id="IPR011989">
    <property type="entry name" value="ARM-like"/>
</dbReference>
<reference evidence="2 3" key="1">
    <citation type="journal article" date="2016" name="Nat. Commun.">
        <title>Thousands of microbial genomes shed light on interconnected biogeochemical processes in an aquifer system.</title>
        <authorList>
            <person name="Anantharaman K."/>
            <person name="Brown C.T."/>
            <person name="Hug L.A."/>
            <person name="Sharon I."/>
            <person name="Castelle C.J."/>
            <person name="Probst A.J."/>
            <person name="Thomas B.C."/>
            <person name="Singh A."/>
            <person name="Wilkins M.J."/>
            <person name="Karaoz U."/>
            <person name="Brodie E.L."/>
            <person name="Williams K.H."/>
            <person name="Hubbard S.S."/>
            <person name="Banfield J.F."/>
        </authorList>
    </citation>
    <scope>NUCLEOTIDE SEQUENCE [LARGE SCALE GENOMIC DNA]</scope>
</reference>
<dbReference type="Pfam" id="PF00498">
    <property type="entry name" value="FHA"/>
    <property type="match status" value="1"/>
</dbReference>
<accession>A0A1F7X0R8</accession>
<dbReference type="Pfam" id="PF01590">
    <property type="entry name" value="GAF"/>
    <property type="match status" value="1"/>
</dbReference>
<dbReference type="InterPro" id="IPR029016">
    <property type="entry name" value="GAF-like_dom_sf"/>
</dbReference>
<dbReference type="PROSITE" id="PS50006">
    <property type="entry name" value="FHA_DOMAIN"/>
    <property type="match status" value="1"/>
</dbReference>
<dbReference type="InterPro" id="IPR008984">
    <property type="entry name" value="SMAD_FHA_dom_sf"/>
</dbReference>
<name>A0A1F7X0R8_9BACT</name>
<evidence type="ECO:0000259" key="1">
    <source>
        <dbReference type="PROSITE" id="PS50006"/>
    </source>
</evidence>
<dbReference type="SUPFAM" id="SSF55781">
    <property type="entry name" value="GAF domain-like"/>
    <property type="match status" value="1"/>
</dbReference>
<dbReference type="STRING" id="1817813.A2008_04120"/>
<sequence>MNRLIVGDLNENYCVELNKKQLIIGRMSDCDIVLKSNSVSRNHAKIYIKDTLWFLEDTNSTNGVYVNNTKIDSPLALMHKDLIKIGESSLEFIDEEFDAIDGAVNSIASNFHRHARAVKPVSLNDFLKGVNDVKNKISLLASSMSSGQTAAAQAGDSLKSMASELALMIKGYIQGGSSVQTSATLVQSIESKLKYDGISQMLEAAASGHGAAVAASGEGANYLFALDEIKTAAENVSDYKKSCYLMLSIAMKILGLNRGFIIMKDPVSGAITPIVSKINKSDMAESSPSMSVARYAVGKNHAIFIDDPAADERFADKSRSIISGVIKSVVCVPLSKKSICLGAIYLDSDEQKKNFSELDRDFVIKLCGHISELLEMSGLFHELVSEYEGIDEILARVSKKSELEDLLKKIIMADVKTKISAIQKVSATNDENIVEILKENLSNEDNRFLIATYIKIIGAVAKDGEIDLIKKYLLHPDARVRANSIGALMNMNARERALDKILKMTADEDAKVRALATHYILSLNHNLLVSEFEKYLGSSKEDGLANAVINASFLLGLDDIEALYGRAFENLRQPQKDMVADYLKCMKDEKASIILEGLLKKKSVPAAAVRAEENKTAQSSAVAAPGEKDVKTSAAGYFGAQGNKNQLAANISEIKQEVKEKVNPVSHSYESEDNVDDDIMSEFQSALQRVNKDAKSEMSMKSIMHQLKVVKKK</sequence>
<evidence type="ECO:0000313" key="2">
    <source>
        <dbReference type="EMBL" id="OGM08561.1"/>
    </source>
</evidence>
<gene>
    <name evidence="2" type="ORF">A2008_04120</name>
</gene>
<dbReference type="EMBL" id="MGFH01000009">
    <property type="protein sequence ID" value="OGM08561.1"/>
    <property type="molecule type" value="Genomic_DNA"/>
</dbReference>
<dbReference type="SUPFAM" id="SSF49879">
    <property type="entry name" value="SMAD/FHA domain"/>
    <property type="match status" value="1"/>
</dbReference>
<organism evidence="2 3">
    <name type="scientific">Candidatus Wallbacteria bacterium GWC2_49_35</name>
    <dbReference type="NCBI Taxonomy" id="1817813"/>
    <lineage>
        <taxon>Bacteria</taxon>
        <taxon>Candidatus Walliibacteriota</taxon>
    </lineage>
</organism>
<dbReference type="InterPro" id="IPR050923">
    <property type="entry name" value="Cell_Proc_Reg/RNA_Proc"/>
</dbReference>
<dbReference type="CDD" id="cd00060">
    <property type="entry name" value="FHA"/>
    <property type="match status" value="1"/>
</dbReference>
<dbReference type="PANTHER" id="PTHR23308">
    <property type="entry name" value="NUCLEAR INHIBITOR OF PROTEIN PHOSPHATASE-1"/>
    <property type="match status" value="1"/>
</dbReference>
<dbReference type="AlphaFoldDB" id="A0A1F7X0R8"/>